<evidence type="ECO:0000313" key="2">
    <source>
        <dbReference type="EMBL" id="MBM3224286.1"/>
    </source>
</evidence>
<protein>
    <submittedName>
        <fullName evidence="2">Methyltransferase domain-containing protein</fullName>
    </submittedName>
</protein>
<name>A0A937W027_UNCTE</name>
<accession>A0A937W027</accession>
<evidence type="ECO:0000313" key="3">
    <source>
        <dbReference type="Proteomes" id="UP000712673"/>
    </source>
</evidence>
<dbReference type="GO" id="GO:0032259">
    <property type="term" value="P:methylation"/>
    <property type="evidence" value="ECO:0007669"/>
    <property type="project" value="UniProtKB-KW"/>
</dbReference>
<dbReference type="SUPFAM" id="SSF53335">
    <property type="entry name" value="S-adenosyl-L-methionine-dependent methyltransferases"/>
    <property type="match status" value="1"/>
</dbReference>
<feature type="domain" description="Methyltransferase" evidence="1">
    <location>
        <begin position="70"/>
        <end position="166"/>
    </location>
</feature>
<organism evidence="2 3">
    <name type="scientific">Tectimicrobiota bacterium</name>
    <dbReference type="NCBI Taxonomy" id="2528274"/>
    <lineage>
        <taxon>Bacteria</taxon>
        <taxon>Pseudomonadati</taxon>
        <taxon>Nitrospinota/Tectimicrobiota group</taxon>
        <taxon>Candidatus Tectimicrobiota</taxon>
    </lineage>
</organism>
<evidence type="ECO:0000259" key="1">
    <source>
        <dbReference type="Pfam" id="PF13649"/>
    </source>
</evidence>
<sequence>MRWAVLQKLWVPPRSHQPEWLDAEEIPADDLRGNLSDLRRLNRYLGSHWLLQRTLQRLWQTAGCPRSLRILDIGTGAGDIPAVLLRWGQRHGVQLRVVALDNHAGIIRYLRSSPLCPASLWYIQADGLCLPFQARTFDVVVCSTMLHHLTWQQGLTLLRNMAAVARYGVVLRDLVRHRLHYALARLLLPVLCRHPMTRHDGPLSVLRAYSVEEVRTMARLAGWVPACISLLLSYRFVLVYRPRIDEDPHGA</sequence>
<dbReference type="Pfam" id="PF13649">
    <property type="entry name" value="Methyltransf_25"/>
    <property type="match status" value="1"/>
</dbReference>
<dbReference type="InterPro" id="IPR029063">
    <property type="entry name" value="SAM-dependent_MTases_sf"/>
</dbReference>
<dbReference type="AlphaFoldDB" id="A0A937W027"/>
<reference evidence="2" key="1">
    <citation type="submission" date="2019-03" db="EMBL/GenBank/DDBJ databases">
        <title>Lake Tanganyika Metagenome-Assembled Genomes (MAGs).</title>
        <authorList>
            <person name="Tran P."/>
        </authorList>
    </citation>
    <scope>NUCLEOTIDE SEQUENCE</scope>
    <source>
        <strain evidence="2">K_DeepCast_65m_m2_066</strain>
    </source>
</reference>
<dbReference type="EMBL" id="VGLS01000292">
    <property type="protein sequence ID" value="MBM3224286.1"/>
    <property type="molecule type" value="Genomic_DNA"/>
</dbReference>
<dbReference type="GO" id="GO:0008168">
    <property type="term" value="F:methyltransferase activity"/>
    <property type="evidence" value="ECO:0007669"/>
    <property type="project" value="UniProtKB-KW"/>
</dbReference>
<comment type="caution">
    <text evidence="2">The sequence shown here is derived from an EMBL/GenBank/DDBJ whole genome shotgun (WGS) entry which is preliminary data.</text>
</comment>
<keyword evidence="2" id="KW-0489">Methyltransferase</keyword>
<dbReference type="Gene3D" id="3.40.50.150">
    <property type="entry name" value="Vaccinia Virus protein VP39"/>
    <property type="match status" value="1"/>
</dbReference>
<dbReference type="CDD" id="cd02440">
    <property type="entry name" value="AdoMet_MTases"/>
    <property type="match status" value="1"/>
</dbReference>
<keyword evidence="2" id="KW-0808">Transferase</keyword>
<gene>
    <name evidence="2" type="ORF">FJZ47_10835</name>
</gene>
<dbReference type="Proteomes" id="UP000712673">
    <property type="component" value="Unassembled WGS sequence"/>
</dbReference>
<dbReference type="InterPro" id="IPR041698">
    <property type="entry name" value="Methyltransf_25"/>
</dbReference>
<proteinExistence type="predicted"/>